<dbReference type="SUPFAM" id="SSF53383">
    <property type="entry name" value="PLP-dependent transferases"/>
    <property type="match status" value="1"/>
</dbReference>
<dbReference type="GO" id="GO:0016846">
    <property type="term" value="F:carbon-sulfur lyase activity"/>
    <property type="evidence" value="ECO:0007669"/>
    <property type="project" value="TreeGrafter"/>
</dbReference>
<feature type="compositionally biased region" description="Polar residues" evidence="3">
    <location>
        <begin position="8"/>
        <end position="25"/>
    </location>
</feature>
<evidence type="ECO:0000313" key="4">
    <source>
        <dbReference type="EMBL" id="CAB4668219.1"/>
    </source>
</evidence>
<reference evidence="4" key="1">
    <citation type="submission" date="2020-05" db="EMBL/GenBank/DDBJ databases">
        <authorList>
            <person name="Chiriac C."/>
            <person name="Salcher M."/>
            <person name="Ghai R."/>
            <person name="Kavagutti S V."/>
        </authorList>
    </citation>
    <scope>NUCLEOTIDE SEQUENCE</scope>
</reference>
<dbReference type="InterPro" id="IPR015421">
    <property type="entry name" value="PyrdxlP-dep_Trfase_major"/>
</dbReference>
<gene>
    <name evidence="4" type="ORF">UFOPK2169_01814</name>
</gene>
<dbReference type="InterPro" id="IPR000277">
    <property type="entry name" value="Cys/Met-Metab_PyrdxlP-dep_enz"/>
</dbReference>
<dbReference type="FunFam" id="3.40.640.10:FF:000046">
    <property type="entry name" value="Cystathionine gamma-lyase"/>
    <property type="match status" value="1"/>
</dbReference>
<name>A0A6J6M4N3_9ZZZZ</name>
<proteinExistence type="predicted"/>
<dbReference type="InterPro" id="IPR015424">
    <property type="entry name" value="PyrdxlP-dep_Trfase"/>
</dbReference>
<dbReference type="Gene3D" id="3.40.640.10">
    <property type="entry name" value="Type I PLP-dependent aspartate aminotransferase-like (Major domain)"/>
    <property type="match status" value="1"/>
</dbReference>
<dbReference type="PANTHER" id="PTHR11808">
    <property type="entry name" value="TRANS-SULFURATION ENZYME FAMILY MEMBER"/>
    <property type="match status" value="1"/>
</dbReference>
<protein>
    <submittedName>
        <fullName evidence="4">Unannotated protein</fullName>
    </submittedName>
</protein>
<dbReference type="PIRSF" id="PIRSF001434">
    <property type="entry name" value="CGS"/>
    <property type="match status" value="1"/>
</dbReference>
<dbReference type="CDD" id="cd00614">
    <property type="entry name" value="CGS_like"/>
    <property type="match status" value="1"/>
</dbReference>
<dbReference type="GO" id="GO:0030170">
    <property type="term" value="F:pyridoxal phosphate binding"/>
    <property type="evidence" value="ECO:0007669"/>
    <property type="project" value="InterPro"/>
</dbReference>
<dbReference type="GO" id="GO:0005737">
    <property type="term" value="C:cytoplasm"/>
    <property type="evidence" value="ECO:0007669"/>
    <property type="project" value="TreeGrafter"/>
</dbReference>
<sequence length="387" mass="41122">MPRKPDTTAITSGRGNSASLSGPTWGSTVWESENLEDARRRATTLRSQDFYARYANPTVTQFEDAVAQLEGAESALAFSSGMGAVASTVLALCSHGSHIVAQNNMYGATLSFLQGPCARLGIETTFVDATVPGALTQAIIPGRTTIVLTETPSNPLLTLTDLDEVGKISGPFTIVDSTLATPLGQQPLSHGVDLVLHSATKGIGGHNDALLGVIAGEKDLIDAIWAYSIMHGAVPSPHDALNALRGIRTLPVRVERQHNSLLEIARTLDNHPRVTRVHHPFLESHGQHALARKQMNFGGTLLSFEIDGDFSECARFVDALHLPHVATSFGGPETLICHPATSTHVGLLPEDLEKTGITQGLLRMSVGLENSEDIIEDVVGALNSLSS</sequence>
<dbReference type="InterPro" id="IPR015422">
    <property type="entry name" value="PyrdxlP-dep_Trfase_small"/>
</dbReference>
<dbReference type="Pfam" id="PF01053">
    <property type="entry name" value="Cys_Met_Meta_PP"/>
    <property type="match status" value="1"/>
</dbReference>
<evidence type="ECO:0000256" key="3">
    <source>
        <dbReference type="SAM" id="MobiDB-lite"/>
    </source>
</evidence>
<keyword evidence="2" id="KW-0663">Pyridoxal phosphate</keyword>
<evidence type="ECO:0000256" key="1">
    <source>
        <dbReference type="ARBA" id="ARBA00001933"/>
    </source>
</evidence>
<evidence type="ECO:0000256" key="2">
    <source>
        <dbReference type="ARBA" id="ARBA00022898"/>
    </source>
</evidence>
<accession>A0A6J6M4N3</accession>
<dbReference type="Gene3D" id="3.90.1150.10">
    <property type="entry name" value="Aspartate Aminotransferase, domain 1"/>
    <property type="match status" value="1"/>
</dbReference>
<organism evidence="4">
    <name type="scientific">freshwater metagenome</name>
    <dbReference type="NCBI Taxonomy" id="449393"/>
    <lineage>
        <taxon>unclassified sequences</taxon>
        <taxon>metagenomes</taxon>
        <taxon>ecological metagenomes</taxon>
    </lineage>
</organism>
<comment type="cofactor">
    <cofactor evidence="1">
        <name>pyridoxal 5'-phosphate</name>
        <dbReference type="ChEBI" id="CHEBI:597326"/>
    </cofactor>
</comment>
<dbReference type="EMBL" id="CAEZWE010000125">
    <property type="protein sequence ID" value="CAB4668219.1"/>
    <property type="molecule type" value="Genomic_DNA"/>
</dbReference>
<dbReference type="AlphaFoldDB" id="A0A6J6M4N3"/>
<feature type="region of interest" description="Disordered" evidence="3">
    <location>
        <begin position="1"/>
        <end position="25"/>
    </location>
</feature>
<dbReference type="GO" id="GO:0019346">
    <property type="term" value="P:transsulfuration"/>
    <property type="evidence" value="ECO:0007669"/>
    <property type="project" value="InterPro"/>
</dbReference>